<dbReference type="RefSeq" id="WP_059003462.1">
    <property type="nucleotide sequence ID" value="NZ_FQVY01000002.1"/>
</dbReference>
<dbReference type="Gene3D" id="3.30.590.10">
    <property type="entry name" value="Glutamine synthetase/guanido kinase, catalytic domain"/>
    <property type="match status" value="1"/>
</dbReference>
<gene>
    <name evidence="9" type="ORF">GT747_04835</name>
    <name evidence="10" type="ORF">SAMN05444424_1539</name>
</gene>
<sequence length="417" mass="45951">MDYTVGEILQFVEENDVKFIRLAFCDVFGRPKNIAIMADQLERAFSSGISFDASAVRGFLQVEESDLFLFPDPGTMAILPWRPQQGRVVRFFCHIRHPDGRPFAGDGRYLLHQAEGALAEMGYTAKVGAECEFYLFLQGEDGAPTKIPFDRAGYLDMAPLDRGENIRREICLTLEEMGILPESSHHEQGPGQNEVDFKYADPLRAADDLTTFRSVVRVVAAQNGLCASFAPKPLPDASGSGLHVNLSLHRDGVNLFRAQGEGHSREAEAFLAGILDRVEEITAFLNPLPQSYERLGRCEAPGYLSWSHQNRSQLIRIPAAAGPYARMELRSPDPACNPYLAFALLLRAGAEGVREKKALCPPCDHNLYTAPEEILRGVRPLPKDFAAAAQLARESAFVRAALPQGVVDSLLGGQQPR</sequence>
<dbReference type="Gene3D" id="3.10.20.70">
    <property type="entry name" value="Glutamine synthetase, N-terminal domain"/>
    <property type="match status" value="1"/>
</dbReference>
<dbReference type="Pfam" id="PF03951">
    <property type="entry name" value="Gln-synt_N"/>
    <property type="match status" value="1"/>
</dbReference>
<keyword evidence="2 9" id="KW-0436">Ligase</keyword>
<dbReference type="PANTHER" id="PTHR43785:SF12">
    <property type="entry name" value="TYPE-1 GLUTAMINE SYNTHETASE 2"/>
    <property type="match status" value="1"/>
</dbReference>
<proteinExistence type="inferred from homology"/>
<organism evidence="10 11">
    <name type="scientific">Bittarella massiliensis</name>
    <name type="common">ex Durand et al. 2017</name>
    <dbReference type="NCBI Taxonomy" id="1720313"/>
    <lineage>
        <taxon>Bacteria</taxon>
        <taxon>Bacillati</taxon>
        <taxon>Bacillota</taxon>
        <taxon>Clostridia</taxon>
        <taxon>Eubacteriales</taxon>
        <taxon>Oscillospiraceae</taxon>
        <taxon>Bittarella (ex Durand et al. 2017)</taxon>
    </lineage>
</organism>
<dbReference type="GO" id="GO:0004356">
    <property type="term" value="F:glutamine synthetase activity"/>
    <property type="evidence" value="ECO:0007669"/>
    <property type="project" value="InterPro"/>
</dbReference>
<dbReference type="AlphaFoldDB" id="A0AAQ1MDD3"/>
<feature type="domain" description="GS catalytic" evidence="8">
    <location>
        <begin position="107"/>
        <end position="417"/>
    </location>
</feature>
<evidence type="ECO:0000313" key="9">
    <source>
        <dbReference type="EMBL" id="MZL69094.1"/>
    </source>
</evidence>
<dbReference type="EMBL" id="WWVX01000002">
    <property type="protein sequence ID" value="MZL69094.1"/>
    <property type="molecule type" value="Genomic_DNA"/>
</dbReference>
<keyword evidence="3" id="KW-0547">Nucleotide-binding</keyword>
<evidence type="ECO:0000256" key="4">
    <source>
        <dbReference type="ARBA" id="ARBA00022840"/>
    </source>
</evidence>
<name>A0AAQ1MDD3_9FIRM</name>
<feature type="domain" description="GS beta-grasp" evidence="7">
    <location>
        <begin position="15"/>
        <end position="100"/>
    </location>
</feature>
<keyword evidence="4" id="KW-0067">ATP-binding</keyword>
<dbReference type="PROSITE" id="PS51987">
    <property type="entry name" value="GS_CATALYTIC"/>
    <property type="match status" value="1"/>
</dbReference>
<protein>
    <submittedName>
        <fullName evidence="10">L-glutamine synthetase</fullName>
    </submittedName>
    <submittedName>
        <fullName evidence="9">Type I glutamate--ammonia ligase</fullName>
    </submittedName>
</protein>
<dbReference type="GO" id="GO:0006542">
    <property type="term" value="P:glutamine biosynthetic process"/>
    <property type="evidence" value="ECO:0007669"/>
    <property type="project" value="InterPro"/>
</dbReference>
<dbReference type="PANTHER" id="PTHR43785">
    <property type="entry name" value="GAMMA-GLUTAMYLPUTRESCINE SYNTHETASE"/>
    <property type="match status" value="1"/>
</dbReference>
<evidence type="ECO:0000313" key="11">
    <source>
        <dbReference type="Proteomes" id="UP000184089"/>
    </source>
</evidence>
<dbReference type="SMART" id="SM01230">
    <property type="entry name" value="Gln-synt_C"/>
    <property type="match status" value="1"/>
</dbReference>
<dbReference type="Pfam" id="PF00120">
    <property type="entry name" value="Gln-synt_C"/>
    <property type="match status" value="1"/>
</dbReference>
<dbReference type="SUPFAM" id="SSF55931">
    <property type="entry name" value="Glutamine synthetase/guanido kinase"/>
    <property type="match status" value="1"/>
</dbReference>
<dbReference type="InterPro" id="IPR036651">
    <property type="entry name" value="Gln_synt_N_sf"/>
</dbReference>
<evidence type="ECO:0000256" key="2">
    <source>
        <dbReference type="ARBA" id="ARBA00022598"/>
    </source>
</evidence>
<evidence type="ECO:0000256" key="1">
    <source>
        <dbReference type="ARBA" id="ARBA00009897"/>
    </source>
</evidence>
<accession>A0AAQ1MDD3</accession>
<reference evidence="9 12" key="3">
    <citation type="journal article" date="2019" name="Nat. Med.">
        <title>A library of human gut bacterial isolates paired with longitudinal multiomics data enables mechanistic microbiome research.</title>
        <authorList>
            <person name="Poyet M."/>
            <person name="Groussin M."/>
            <person name="Gibbons S.M."/>
            <person name="Avila-Pacheco J."/>
            <person name="Jiang X."/>
            <person name="Kearney S.M."/>
            <person name="Perrotta A.R."/>
            <person name="Berdy B."/>
            <person name="Zhao S."/>
            <person name="Lieberman T.D."/>
            <person name="Swanson P.K."/>
            <person name="Smith M."/>
            <person name="Roesemann S."/>
            <person name="Alexander J.E."/>
            <person name="Rich S.A."/>
            <person name="Livny J."/>
            <person name="Vlamakis H."/>
            <person name="Clish C."/>
            <person name="Bullock K."/>
            <person name="Deik A."/>
            <person name="Scott J."/>
            <person name="Pierce K.A."/>
            <person name="Xavier R.J."/>
            <person name="Alm E.J."/>
        </authorList>
    </citation>
    <scope>NUCLEOTIDE SEQUENCE [LARGE SCALE GENOMIC DNA]</scope>
    <source>
        <strain evidence="9 12">BIOML-A2</strain>
    </source>
</reference>
<evidence type="ECO:0000313" key="10">
    <source>
        <dbReference type="EMBL" id="SHG11937.1"/>
    </source>
</evidence>
<dbReference type="InterPro" id="IPR008147">
    <property type="entry name" value="Gln_synt_N"/>
</dbReference>
<dbReference type="GO" id="GO:0005524">
    <property type="term" value="F:ATP binding"/>
    <property type="evidence" value="ECO:0007669"/>
    <property type="project" value="UniProtKB-KW"/>
</dbReference>
<evidence type="ECO:0000256" key="3">
    <source>
        <dbReference type="ARBA" id="ARBA00022741"/>
    </source>
</evidence>
<dbReference type="SUPFAM" id="SSF54368">
    <property type="entry name" value="Glutamine synthetase, N-terminal domain"/>
    <property type="match status" value="1"/>
</dbReference>
<dbReference type="PROSITE" id="PS51986">
    <property type="entry name" value="GS_BETA_GRASP"/>
    <property type="match status" value="1"/>
</dbReference>
<dbReference type="Proteomes" id="UP000184089">
    <property type="component" value="Unassembled WGS sequence"/>
</dbReference>
<dbReference type="EMBL" id="FQVY01000002">
    <property type="protein sequence ID" value="SHG11937.1"/>
    <property type="molecule type" value="Genomic_DNA"/>
</dbReference>
<keyword evidence="12" id="KW-1185">Reference proteome</keyword>
<evidence type="ECO:0000256" key="6">
    <source>
        <dbReference type="RuleBase" id="RU000384"/>
    </source>
</evidence>
<evidence type="ECO:0000259" key="7">
    <source>
        <dbReference type="PROSITE" id="PS51986"/>
    </source>
</evidence>
<dbReference type="Proteomes" id="UP000474718">
    <property type="component" value="Unassembled WGS sequence"/>
</dbReference>
<evidence type="ECO:0000313" key="12">
    <source>
        <dbReference type="Proteomes" id="UP000474718"/>
    </source>
</evidence>
<dbReference type="InterPro" id="IPR014746">
    <property type="entry name" value="Gln_synth/guanido_kin_cat_dom"/>
</dbReference>
<evidence type="ECO:0000256" key="5">
    <source>
        <dbReference type="PROSITE-ProRule" id="PRU01330"/>
    </source>
</evidence>
<comment type="caution">
    <text evidence="10">The sequence shown here is derived from an EMBL/GenBank/DDBJ whole genome shotgun (WGS) entry which is preliminary data.</text>
</comment>
<reference evidence="10" key="2">
    <citation type="submission" date="2016-11" db="EMBL/GenBank/DDBJ databases">
        <authorList>
            <person name="Varghese N."/>
            <person name="Submissions S."/>
        </authorList>
    </citation>
    <scope>NUCLEOTIDE SEQUENCE</scope>
    <source>
        <strain evidence="10">DSM 4029</strain>
    </source>
</reference>
<evidence type="ECO:0000259" key="8">
    <source>
        <dbReference type="PROSITE" id="PS51987"/>
    </source>
</evidence>
<comment type="similarity">
    <text evidence="1 5 6">Belongs to the glutamine synthetase family.</text>
</comment>
<reference evidence="11" key="1">
    <citation type="submission" date="2016-11" db="EMBL/GenBank/DDBJ databases">
        <authorList>
            <person name="Jaros S."/>
            <person name="Januszkiewicz K."/>
            <person name="Wedrychowicz H."/>
        </authorList>
    </citation>
    <scope>NUCLEOTIDE SEQUENCE [LARGE SCALE GENOMIC DNA]</scope>
    <source>
        <strain evidence="11">DSM 4029</strain>
    </source>
</reference>
<dbReference type="InterPro" id="IPR008146">
    <property type="entry name" value="Gln_synth_cat_dom"/>
</dbReference>